<dbReference type="AlphaFoldDB" id="A0A0B2PWG2"/>
<reference evidence="1" key="1">
    <citation type="submission" date="2014-07" db="EMBL/GenBank/DDBJ databases">
        <title>Identification of a novel salt tolerance gene in wild soybean by whole-genome sequencing.</title>
        <authorList>
            <person name="Lam H.-M."/>
            <person name="Qi X."/>
            <person name="Li M.-W."/>
            <person name="Liu X."/>
            <person name="Xie M."/>
            <person name="Ni M."/>
            <person name="Xu X."/>
        </authorList>
    </citation>
    <scope>NUCLEOTIDE SEQUENCE [LARGE SCALE GENOMIC DNA]</scope>
    <source>
        <tissue evidence="1">Root</tissue>
    </source>
</reference>
<feature type="non-terminal residue" evidence="1">
    <location>
        <position position="1"/>
    </location>
</feature>
<dbReference type="Proteomes" id="UP000053555">
    <property type="component" value="Unassembled WGS sequence"/>
</dbReference>
<evidence type="ECO:0000313" key="1">
    <source>
        <dbReference type="EMBL" id="KHN13470.1"/>
    </source>
</evidence>
<accession>A0A0B2PWG2</accession>
<name>A0A0B2PWG2_GLYSO</name>
<dbReference type="EMBL" id="KN662512">
    <property type="protein sequence ID" value="KHN13470.1"/>
    <property type="molecule type" value="Genomic_DNA"/>
</dbReference>
<feature type="non-terminal residue" evidence="1">
    <location>
        <position position="66"/>
    </location>
</feature>
<sequence length="66" mass="7840">KIRNEAIRERVGVTPIVEKLVENRLRGRPKKTIREVIKKDLELNDLDRSMVLDRTLWRKLIHVADP</sequence>
<organism evidence="1">
    <name type="scientific">Glycine soja</name>
    <name type="common">Wild soybean</name>
    <dbReference type="NCBI Taxonomy" id="3848"/>
    <lineage>
        <taxon>Eukaryota</taxon>
        <taxon>Viridiplantae</taxon>
        <taxon>Streptophyta</taxon>
        <taxon>Embryophyta</taxon>
        <taxon>Tracheophyta</taxon>
        <taxon>Spermatophyta</taxon>
        <taxon>Magnoliopsida</taxon>
        <taxon>eudicotyledons</taxon>
        <taxon>Gunneridae</taxon>
        <taxon>Pentapetalae</taxon>
        <taxon>rosids</taxon>
        <taxon>fabids</taxon>
        <taxon>Fabales</taxon>
        <taxon>Fabaceae</taxon>
        <taxon>Papilionoideae</taxon>
        <taxon>50 kb inversion clade</taxon>
        <taxon>NPAAA clade</taxon>
        <taxon>indigoferoid/millettioid clade</taxon>
        <taxon>Phaseoleae</taxon>
        <taxon>Glycine</taxon>
        <taxon>Glycine subgen. Soja</taxon>
    </lineage>
</organism>
<proteinExistence type="predicted"/>
<gene>
    <name evidence="1" type="ORF">glysoja_029571</name>
</gene>
<protein>
    <submittedName>
        <fullName evidence="1">Uncharacterized protein</fullName>
    </submittedName>
</protein>